<dbReference type="EMBL" id="JAGQLG010000159">
    <property type="protein sequence ID" value="MCA9382536.1"/>
    <property type="molecule type" value="Genomic_DNA"/>
</dbReference>
<protein>
    <submittedName>
        <fullName evidence="2">Uncharacterized protein</fullName>
    </submittedName>
</protein>
<reference evidence="2" key="1">
    <citation type="submission" date="2020-04" db="EMBL/GenBank/DDBJ databases">
        <authorList>
            <person name="Zhang T."/>
        </authorList>
    </citation>
    <scope>NUCLEOTIDE SEQUENCE</scope>
    <source>
        <strain evidence="2">HKST-UBA10</strain>
    </source>
</reference>
<evidence type="ECO:0000313" key="2">
    <source>
        <dbReference type="EMBL" id="MCA9382536.1"/>
    </source>
</evidence>
<keyword evidence="1" id="KW-0472">Membrane</keyword>
<name>A0A955L3Y6_9BACT</name>
<comment type="caution">
    <text evidence="2">The sequence shown here is derived from an EMBL/GenBank/DDBJ whole genome shotgun (WGS) entry which is preliminary data.</text>
</comment>
<dbReference type="AlphaFoldDB" id="A0A955L3Y6"/>
<proteinExistence type="predicted"/>
<keyword evidence="1" id="KW-0812">Transmembrane</keyword>
<reference evidence="2" key="2">
    <citation type="journal article" date="2021" name="Microbiome">
        <title>Successional dynamics and alternative stable states in a saline activated sludge microbial community over 9 years.</title>
        <authorList>
            <person name="Wang Y."/>
            <person name="Ye J."/>
            <person name="Ju F."/>
            <person name="Liu L."/>
            <person name="Boyd J.A."/>
            <person name="Deng Y."/>
            <person name="Parks D.H."/>
            <person name="Jiang X."/>
            <person name="Yin X."/>
            <person name="Woodcroft B.J."/>
            <person name="Tyson G.W."/>
            <person name="Hugenholtz P."/>
            <person name="Polz M.F."/>
            <person name="Zhang T."/>
        </authorList>
    </citation>
    <scope>NUCLEOTIDE SEQUENCE</scope>
    <source>
        <strain evidence="2">HKST-UBA10</strain>
    </source>
</reference>
<sequence>MSQIWTVIKYEYFKAVKNKTFLIATFLIPVLIAGIMGISIFSSTQTEKKLKELPNTITQIDLLDESGFVNKDLIVPPITEVKSKEQG</sequence>
<organism evidence="2 3">
    <name type="scientific">Candidatus Dojkabacteria bacterium</name>
    <dbReference type="NCBI Taxonomy" id="2099670"/>
    <lineage>
        <taxon>Bacteria</taxon>
        <taxon>Candidatus Dojkabacteria</taxon>
    </lineage>
</organism>
<accession>A0A955L3Y6</accession>
<evidence type="ECO:0000313" key="3">
    <source>
        <dbReference type="Proteomes" id="UP000782843"/>
    </source>
</evidence>
<gene>
    <name evidence="2" type="ORF">KC660_03965</name>
</gene>
<feature type="transmembrane region" description="Helical" evidence="1">
    <location>
        <begin position="20"/>
        <end position="41"/>
    </location>
</feature>
<feature type="non-terminal residue" evidence="2">
    <location>
        <position position="87"/>
    </location>
</feature>
<evidence type="ECO:0000256" key="1">
    <source>
        <dbReference type="SAM" id="Phobius"/>
    </source>
</evidence>
<dbReference type="Proteomes" id="UP000782843">
    <property type="component" value="Unassembled WGS sequence"/>
</dbReference>
<keyword evidence="1" id="KW-1133">Transmembrane helix</keyword>